<dbReference type="Pfam" id="PF02940">
    <property type="entry name" value="mRNA_triPase"/>
    <property type="match status" value="1"/>
</dbReference>
<evidence type="ECO:0000256" key="5">
    <source>
        <dbReference type="ARBA" id="ARBA00022801"/>
    </source>
</evidence>
<organism evidence="11 12">
    <name type="scientific">Pleurostoma richardsiae</name>
    <dbReference type="NCBI Taxonomy" id="41990"/>
    <lineage>
        <taxon>Eukaryota</taxon>
        <taxon>Fungi</taxon>
        <taxon>Dikarya</taxon>
        <taxon>Ascomycota</taxon>
        <taxon>Pezizomycotina</taxon>
        <taxon>Sordariomycetes</taxon>
        <taxon>Sordariomycetidae</taxon>
        <taxon>Calosphaeriales</taxon>
        <taxon>Pleurostomataceae</taxon>
        <taxon>Pleurostoma</taxon>
    </lineage>
</organism>
<evidence type="ECO:0000256" key="9">
    <source>
        <dbReference type="SAM" id="MobiDB-lite"/>
    </source>
</evidence>
<feature type="compositionally biased region" description="Low complexity" evidence="9">
    <location>
        <begin position="205"/>
        <end position="222"/>
    </location>
</feature>
<proteinExistence type="inferred from homology"/>
<sequence>MDLRSMLNEGSGPAAPAAPTPSSKQSRIQQPPPSTPIQAAPQYSLRDYNQAMQAASPGRAVSRDYMPQQTTPFASPPPYPPQGGPLDTRPVPPPLQPLAGADLRSPGASSIPGPSPSYRQTPTSSISAVSGGYPFPPTQPAAGSPVQQHRYPPASAYPPRESFSQPSAPGGVTGPPGAPSYMQGPPMTPPVGTPGGAHPYLHQRSQSAQSTPTPTSAQSQQQYGQPYASPVAAAHPLPPSDYTRQLSQPPTPLGPPRAPSGAGGFAQPPSPYQQRISSAAGYPYPPQASPHPPAPPSLTRIPTNQSLHDAQPLLADTHRRSTSRSERERTVSVSPKTRVPSLPSSGGHPSISGPFPDQDPRLPPSNSISAIESLERDRDRDRAVTPAKRKMDDRDLRSDEVDRQEPRPPPFGVNGSHVPPHLSTRLSASRSSTSPLLQRRRRIRHLNPPIWAQIFDGRQPLNAANYVVRKGHHVGQGQVNGKPGATKSERAMSHHPSPEAMRAHLPGPQPASGQPPAASAPAAGQAPLRPPEPRADLLTGWEPSITGAKPIDEICKQVADWLYINVVRNQDLGDVSDPDVKFEIEAKLGMLISKDTNDRVRLPVASECLLVDTGRVGFRSSMTEAQHKAFNEFLNAMVIEADPRNPKYAGTPRVPIKYLHRREVDKFYELPASMRADLPAAVQNLLPAKHTVKVRVSTDQKTQQLLAKIVKVRVADMSLYLPGGELDCRISVNLEVNWHGPVEELERVQRQTGLDGRLPDRNKDRLSYDHGHYQIDLTQVTQMVPGPGNTFRPEKEHELEIEVSADALIQQGRRAEAGEPSNYPELVEGFVDNVRVLARKARDMVR</sequence>
<keyword evidence="8" id="KW-0506">mRNA capping</keyword>
<comment type="caution">
    <text evidence="11">The sequence shown here is derived from an EMBL/GenBank/DDBJ whole genome shotgun (WGS) entry which is preliminary data.</text>
</comment>
<feature type="domain" description="mRNA triphosphatase Cet1-like" evidence="10">
    <location>
        <begin position="552"/>
        <end position="803"/>
    </location>
</feature>
<dbReference type="EC" id="3.6.1.74" evidence="8"/>
<dbReference type="InterPro" id="IPR004206">
    <property type="entry name" value="mRNA_triPase_Cet1"/>
</dbReference>
<evidence type="ECO:0000256" key="2">
    <source>
        <dbReference type="ARBA" id="ARBA00004123"/>
    </source>
</evidence>
<comment type="cofactor">
    <cofactor evidence="1 8">
        <name>Mg(2+)</name>
        <dbReference type="ChEBI" id="CHEBI:18420"/>
    </cofactor>
</comment>
<evidence type="ECO:0000256" key="8">
    <source>
        <dbReference type="RuleBase" id="RU367053"/>
    </source>
</evidence>
<reference evidence="11" key="1">
    <citation type="submission" date="2022-07" db="EMBL/GenBank/DDBJ databases">
        <title>Fungi with potential for degradation of polypropylene.</title>
        <authorList>
            <person name="Gostincar C."/>
        </authorList>
    </citation>
    <scope>NUCLEOTIDE SEQUENCE</scope>
    <source>
        <strain evidence="11">EXF-13308</strain>
    </source>
</reference>
<dbReference type="InterPro" id="IPR037009">
    <property type="entry name" value="mRNA_triPase_Cet1_sf"/>
</dbReference>
<dbReference type="InterPro" id="IPR040343">
    <property type="entry name" value="Cet1/Ctl1"/>
</dbReference>
<dbReference type="GO" id="GO:0031533">
    <property type="term" value="C:mRNA capping enzyme complex"/>
    <property type="evidence" value="ECO:0007669"/>
    <property type="project" value="UniProtKB-UniRule"/>
</dbReference>
<evidence type="ECO:0000256" key="6">
    <source>
        <dbReference type="ARBA" id="ARBA00023242"/>
    </source>
</evidence>
<accession>A0AA38RIG4</accession>
<feature type="compositionally biased region" description="Pro residues" evidence="9">
    <location>
        <begin position="249"/>
        <end position="258"/>
    </location>
</feature>
<evidence type="ECO:0000256" key="7">
    <source>
        <dbReference type="ARBA" id="ARBA00047740"/>
    </source>
</evidence>
<keyword evidence="12" id="KW-1185">Reference proteome</keyword>
<feature type="compositionally biased region" description="Low complexity" evidence="9">
    <location>
        <begin position="422"/>
        <end position="437"/>
    </location>
</feature>
<feature type="compositionally biased region" description="Low complexity" evidence="9">
    <location>
        <begin position="340"/>
        <end position="356"/>
    </location>
</feature>
<feature type="region of interest" description="Disordered" evidence="9">
    <location>
        <begin position="1"/>
        <end position="439"/>
    </location>
</feature>
<feature type="compositionally biased region" description="Polar residues" evidence="9">
    <location>
        <begin position="118"/>
        <end position="128"/>
    </location>
</feature>
<evidence type="ECO:0000256" key="4">
    <source>
        <dbReference type="ARBA" id="ARBA00022664"/>
    </source>
</evidence>
<evidence type="ECO:0000313" key="11">
    <source>
        <dbReference type="EMBL" id="KAJ9150326.1"/>
    </source>
</evidence>
<dbReference type="GO" id="GO:0140818">
    <property type="term" value="F:mRNA 5'-triphosphate monophosphatase activity"/>
    <property type="evidence" value="ECO:0007669"/>
    <property type="project" value="UniProtKB-EC"/>
</dbReference>
<feature type="compositionally biased region" description="Basic and acidic residues" evidence="9">
    <location>
        <begin position="316"/>
        <end position="330"/>
    </location>
</feature>
<evidence type="ECO:0000256" key="1">
    <source>
        <dbReference type="ARBA" id="ARBA00001946"/>
    </source>
</evidence>
<evidence type="ECO:0000256" key="3">
    <source>
        <dbReference type="ARBA" id="ARBA00006345"/>
    </source>
</evidence>
<dbReference type="EMBL" id="JANBVO010000008">
    <property type="protein sequence ID" value="KAJ9150326.1"/>
    <property type="molecule type" value="Genomic_DNA"/>
</dbReference>
<feature type="region of interest" description="Disordered" evidence="9">
    <location>
        <begin position="474"/>
        <end position="541"/>
    </location>
</feature>
<evidence type="ECO:0000259" key="10">
    <source>
        <dbReference type="Pfam" id="PF02940"/>
    </source>
</evidence>
<keyword evidence="5 8" id="KW-0378">Hydrolase</keyword>
<dbReference type="SUPFAM" id="SSF55154">
    <property type="entry name" value="CYTH-like phosphatases"/>
    <property type="match status" value="1"/>
</dbReference>
<keyword evidence="6 8" id="KW-0539">Nucleus</keyword>
<dbReference type="CDD" id="cd07470">
    <property type="entry name" value="CYTH-like_mRNA_RTPase"/>
    <property type="match status" value="1"/>
</dbReference>
<comment type="subcellular location">
    <subcellularLocation>
        <location evidence="2 8">Nucleus</location>
    </subcellularLocation>
</comment>
<feature type="compositionally biased region" description="Pro residues" evidence="9">
    <location>
        <begin position="74"/>
        <end position="83"/>
    </location>
</feature>
<comment type="catalytic activity">
    <reaction evidence="7">
        <text>a 5'-end triphospho-ribonucleoside in mRNA + H2O = a 5'-end diphospho-ribonucleoside in mRNA + phosphate + H(+)</text>
        <dbReference type="Rhea" id="RHEA:67004"/>
        <dbReference type="Rhea" id="RHEA-COMP:17164"/>
        <dbReference type="Rhea" id="RHEA-COMP:17165"/>
        <dbReference type="ChEBI" id="CHEBI:15377"/>
        <dbReference type="ChEBI" id="CHEBI:15378"/>
        <dbReference type="ChEBI" id="CHEBI:43474"/>
        <dbReference type="ChEBI" id="CHEBI:167616"/>
        <dbReference type="ChEBI" id="CHEBI:167618"/>
        <dbReference type="EC" id="3.6.1.74"/>
    </reaction>
    <physiologicalReaction direction="left-to-right" evidence="7">
        <dbReference type="Rhea" id="RHEA:67005"/>
    </physiologicalReaction>
</comment>
<comment type="similarity">
    <text evidence="3 8">Belongs to the fungal TPase family.</text>
</comment>
<dbReference type="InterPro" id="IPR033469">
    <property type="entry name" value="CYTH-like_dom_sf"/>
</dbReference>
<name>A0AA38RIG4_9PEZI</name>
<feature type="compositionally biased region" description="Basic and acidic residues" evidence="9">
    <location>
        <begin position="373"/>
        <end position="406"/>
    </location>
</feature>
<feature type="compositionally biased region" description="Low complexity" evidence="9">
    <location>
        <begin position="510"/>
        <end position="527"/>
    </location>
</feature>
<dbReference type="PANTHER" id="PTHR28118:SF1">
    <property type="entry name" value="POLYNUCLEOTIDE 5'-TRIPHOSPHATASE CTL1-RELATED"/>
    <property type="match status" value="1"/>
</dbReference>
<protein>
    <recommendedName>
        <fullName evidence="8">mRNA-capping enzyme subunit beta</fullName>
        <ecNumber evidence="8">3.6.1.74</ecNumber>
    </recommendedName>
    <alternativeName>
        <fullName evidence="8">mRNA 5'-phosphatase</fullName>
    </alternativeName>
    <alternativeName>
        <fullName evidence="8">mRNA 5'-triphosphate monophosphatase</fullName>
    </alternativeName>
</protein>
<feature type="compositionally biased region" description="Pro residues" evidence="9">
    <location>
        <begin position="283"/>
        <end position="296"/>
    </location>
</feature>
<dbReference type="AlphaFoldDB" id="A0AA38RIG4"/>
<evidence type="ECO:0000313" key="12">
    <source>
        <dbReference type="Proteomes" id="UP001174694"/>
    </source>
</evidence>
<dbReference type="GO" id="GO:0006370">
    <property type="term" value="P:7-methylguanosine mRNA capping"/>
    <property type="evidence" value="ECO:0007669"/>
    <property type="project" value="UniProtKB-UniRule"/>
</dbReference>
<dbReference type="Proteomes" id="UP001174694">
    <property type="component" value="Unassembled WGS sequence"/>
</dbReference>
<keyword evidence="4 8" id="KW-0507">mRNA processing</keyword>
<dbReference type="PANTHER" id="PTHR28118">
    <property type="entry name" value="POLYNUCLEOTIDE 5'-TRIPHOSPHATASE-RELATED"/>
    <property type="match status" value="1"/>
</dbReference>
<comment type="function">
    <text evidence="8">First step of mRNA capping. Converts the 5'-triphosphate end of a nascent mRNA chain into a diphosphate end.</text>
</comment>
<dbReference type="GO" id="GO:0004651">
    <property type="term" value="F:polynucleotide 5'-phosphatase activity"/>
    <property type="evidence" value="ECO:0007669"/>
    <property type="project" value="UniProtKB-UniRule"/>
</dbReference>
<dbReference type="Gene3D" id="3.20.100.10">
    <property type="entry name" value="mRNA triphosphatase Cet1-like"/>
    <property type="match status" value="1"/>
</dbReference>
<gene>
    <name evidence="11" type="ORF">NKR23_g3722</name>
</gene>
<comment type="subunit">
    <text evidence="8">Heterodimer. The mRNA-capping enzyme is composed of two separate chains alpha and beta, respectively a mRNA guanylyltransferase and an mRNA 5'-triphosphate monophosphatase.</text>
</comment>